<dbReference type="InterPro" id="IPR006311">
    <property type="entry name" value="TAT_signal"/>
</dbReference>
<gene>
    <name evidence="1" type="ORF">SAMN05216561_11965</name>
</gene>
<sequence length="84" mass="8705">MNETSRRKLLAVAGAGAAATTVGLTTKSANAAEAKPKAGRAQERVVAVVDNHRGSELVLLVGEREVVINDRDLVTRILNAAGGK</sequence>
<dbReference type="STRING" id="1005945.SAMN05216561_11965"/>
<organism evidence="1 2">
    <name type="scientific">Nocardioides psychrotolerans</name>
    <dbReference type="NCBI Taxonomy" id="1005945"/>
    <lineage>
        <taxon>Bacteria</taxon>
        <taxon>Bacillati</taxon>
        <taxon>Actinomycetota</taxon>
        <taxon>Actinomycetes</taxon>
        <taxon>Propionibacteriales</taxon>
        <taxon>Nocardioidaceae</taxon>
        <taxon>Nocardioides</taxon>
    </lineage>
</organism>
<dbReference type="EMBL" id="FOQG01000019">
    <property type="protein sequence ID" value="SFJ15703.1"/>
    <property type="molecule type" value="Genomic_DNA"/>
</dbReference>
<protein>
    <recommendedName>
        <fullName evidence="3">Tat (Twin-arginine translocation) pathway signal sequence</fullName>
    </recommendedName>
</protein>
<proteinExistence type="predicted"/>
<evidence type="ECO:0000313" key="2">
    <source>
        <dbReference type="Proteomes" id="UP000198649"/>
    </source>
</evidence>
<accession>A0A1I3P2E9</accession>
<keyword evidence="2" id="KW-1185">Reference proteome</keyword>
<evidence type="ECO:0000313" key="1">
    <source>
        <dbReference type="EMBL" id="SFJ15703.1"/>
    </source>
</evidence>
<dbReference type="AlphaFoldDB" id="A0A1I3P2E9"/>
<reference evidence="1 2" key="1">
    <citation type="submission" date="2016-10" db="EMBL/GenBank/DDBJ databases">
        <authorList>
            <person name="de Groot N.N."/>
        </authorList>
    </citation>
    <scope>NUCLEOTIDE SEQUENCE [LARGE SCALE GENOMIC DNA]</scope>
    <source>
        <strain evidence="1 2">CGMCC 1.11156</strain>
    </source>
</reference>
<dbReference type="RefSeq" id="WP_143099837.1">
    <property type="nucleotide sequence ID" value="NZ_BKAF01000024.1"/>
</dbReference>
<evidence type="ECO:0008006" key="3">
    <source>
        <dbReference type="Google" id="ProtNLM"/>
    </source>
</evidence>
<dbReference type="Proteomes" id="UP000198649">
    <property type="component" value="Unassembled WGS sequence"/>
</dbReference>
<name>A0A1I3P2E9_9ACTN</name>
<dbReference type="PROSITE" id="PS51318">
    <property type="entry name" value="TAT"/>
    <property type="match status" value="1"/>
</dbReference>